<evidence type="ECO:0000259" key="2">
    <source>
        <dbReference type="PROSITE" id="PS50157"/>
    </source>
</evidence>
<accession>A0ABN8R1Y1</accession>
<dbReference type="PANTHER" id="PTHR33845">
    <property type="entry name" value="C2H2-TYPE DOMAIN-CONTAINING PROTEIN"/>
    <property type="match status" value="1"/>
</dbReference>
<keyword evidence="4" id="KW-1185">Reference proteome</keyword>
<protein>
    <recommendedName>
        <fullName evidence="2">C2H2-type domain-containing protein</fullName>
    </recommendedName>
</protein>
<sequence>MHVCNVIAPGNGEELFESMMSVQRELFDGAVPDDLVVLMTAYKNAKTRNLKKQILSLYAQRYPMTKLKKIHQPYGSLSTWEIKQARSHAKMHGPGTIPEIKTKHRVRLDMRKVDHFVEFINRPYFYQDVSYGNKVLTLDNGDRIEMPNVVRILTRSTMIEQYLEYCKEQCHEPLSRSSLFKILEVREASQRKSLQGLDNTAADGAAGVQTIETLVETLEKGGMEKQWCLRICQNLRDAKRYLKTDYRVHCQQHYSTCADHCRKFALSDPVDPELQHPCPHQHQSTCEQCQGLKDVLKEVRLAIEGSSWKPYSCEQREDVLYDFDRAQSDILLWKAHIHYMRVALSECPVQGTTASVCAMNETQKTLELHKIEGFSKYHNFKFEVKGIRAWKAYGVGLGKFIPYREVITEPQGPTGLIVHENFFPLKEARVYKRETNSENEQCNGLFSCSEPGCNMVFKKFSELENHLDVGEHSQVRGNSDTVYDKLRRDWAEKFRTVDKDEEIRSVPEAVVEEHHEKNKTGRFPECSDLQTGWVLHKPRNEAVRFPTEVKQNLTTKFDLGERTGIKSDPAKVAADVRTARNPDSSRMFERKHWLTKGQVQGFFSRLAASRRSKAHREALNEDVEAEQEEQERRATLEEVATHLGPKHPICYDSYCLCDLSHEKKLERFSVAMLKDMLKYFEIPFSSRDRKKILVGNLSEFLEGCDCNQSR</sequence>
<reference evidence="3 4" key="1">
    <citation type="submission" date="2022-05" db="EMBL/GenBank/DDBJ databases">
        <authorList>
            <consortium name="Genoscope - CEA"/>
            <person name="William W."/>
        </authorList>
    </citation>
    <scope>NUCLEOTIDE SEQUENCE [LARGE SCALE GENOMIC DNA]</scope>
</reference>
<dbReference type="InterPro" id="IPR013087">
    <property type="entry name" value="Znf_C2H2_type"/>
</dbReference>
<keyword evidence="1" id="KW-0862">Zinc</keyword>
<name>A0ABN8R1Y1_9CNID</name>
<evidence type="ECO:0000313" key="4">
    <source>
        <dbReference type="Proteomes" id="UP001159405"/>
    </source>
</evidence>
<gene>
    <name evidence="3" type="ORF">PLOB_00013559</name>
</gene>
<proteinExistence type="predicted"/>
<dbReference type="PROSITE" id="PS50157">
    <property type="entry name" value="ZINC_FINGER_C2H2_2"/>
    <property type="match status" value="1"/>
</dbReference>
<organism evidence="3 4">
    <name type="scientific">Porites lobata</name>
    <dbReference type="NCBI Taxonomy" id="104759"/>
    <lineage>
        <taxon>Eukaryota</taxon>
        <taxon>Metazoa</taxon>
        <taxon>Cnidaria</taxon>
        <taxon>Anthozoa</taxon>
        <taxon>Hexacorallia</taxon>
        <taxon>Scleractinia</taxon>
        <taxon>Fungiina</taxon>
        <taxon>Poritidae</taxon>
        <taxon>Porites</taxon>
    </lineage>
</organism>
<comment type="caution">
    <text evidence="3">The sequence shown here is derived from an EMBL/GenBank/DDBJ whole genome shotgun (WGS) entry which is preliminary data.</text>
</comment>
<keyword evidence="1" id="KW-0479">Metal-binding</keyword>
<dbReference type="Proteomes" id="UP001159405">
    <property type="component" value="Unassembled WGS sequence"/>
</dbReference>
<dbReference type="PANTHER" id="PTHR33845:SF1">
    <property type="entry name" value="C2H2-TYPE DOMAIN-CONTAINING PROTEIN"/>
    <property type="match status" value="1"/>
</dbReference>
<evidence type="ECO:0000313" key="3">
    <source>
        <dbReference type="EMBL" id="CAH3173327.1"/>
    </source>
</evidence>
<dbReference type="EMBL" id="CALNXK010000180">
    <property type="protein sequence ID" value="CAH3173327.1"/>
    <property type="molecule type" value="Genomic_DNA"/>
</dbReference>
<evidence type="ECO:0000256" key="1">
    <source>
        <dbReference type="PROSITE-ProRule" id="PRU00042"/>
    </source>
</evidence>
<feature type="domain" description="C2H2-type" evidence="2">
    <location>
        <begin position="446"/>
        <end position="477"/>
    </location>
</feature>
<dbReference type="PROSITE" id="PS00028">
    <property type="entry name" value="ZINC_FINGER_C2H2_1"/>
    <property type="match status" value="1"/>
</dbReference>
<keyword evidence="1" id="KW-0863">Zinc-finger</keyword>